<dbReference type="EMBL" id="LAZR01000936">
    <property type="protein sequence ID" value="KKN54252.1"/>
    <property type="molecule type" value="Genomic_DNA"/>
</dbReference>
<accession>A0A0F9RWA3</accession>
<comment type="caution">
    <text evidence="1">The sequence shown here is derived from an EMBL/GenBank/DDBJ whole genome shotgun (WGS) entry which is preliminary data.</text>
</comment>
<name>A0A0F9RWA3_9ZZZZ</name>
<evidence type="ECO:0008006" key="2">
    <source>
        <dbReference type="Google" id="ProtNLM"/>
    </source>
</evidence>
<protein>
    <recommendedName>
        <fullName evidence="2">Nuclease associated modular domain-containing protein</fullName>
    </recommendedName>
</protein>
<sequence>MKIKKCSYCKQELPVDAFHKNKSTKDGLTHCCKKCISLEQKDFYLRHRDKIKRRNGVYCRRNRKKYLEYGRKHRRTIKGHLGQVFYGMHSRCNHPDHPKYKHYGGRGIENKFESLHNFREYVTGTLGFTDLEQIKGLQIDRINNNGHYEKGNIRFVTCKENNNNKGR</sequence>
<organism evidence="1">
    <name type="scientific">marine sediment metagenome</name>
    <dbReference type="NCBI Taxonomy" id="412755"/>
    <lineage>
        <taxon>unclassified sequences</taxon>
        <taxon>metagenomes</taxon>
        <taxon>ecological metagenomes</taxon>
    </lineage>
</organism>
<proteinExistence type="predicted"/>
<gene>
    <name evidence="1" type="ORF">LCGC14_0594340</name>
</gene>
<dbReference type="AlphaFoldDB" id="A0A0F9RWA3"/>
<reference evidence="1" key="1">
    <citation type="journal article" date="2015" name="Nature">
        <title>Complex archaea that bridge the gap between prokaryotes and eukaryotes.</title>
        <authorList>
            <person name="Spang A."/>
            <person name="Saw J.H."/>
            <person name="Jorgensen S.L."/>
            <person name="Zaremba-Niedzwiedzka K."/>
            <person name="Martijn J."/>
            <person name="Lind A.E."/>
            <person name="van Eijk R."/>
            <person name="Schleper C."/>
            <person name="Guy L."/>
            <person name="Ettema T.J."/>
        </authorList>
    </citation>
    <scope>NUCLEOTIDE SEQUENCE</scope>
</reference>
<evidence type="ECO:0000313" key="1">
    <source>
        <dbReference type="EMBL" id="KKN54252.1"/>
    </source>
</evidence>